<evidence type="ECO:0000313" key="2">
    <source>
        <dbReference type="EMBL" id="KNE94395.1"/>
    </source>
</evidence>
<proteinExistence type="predicted"/>
<name>A0A0L0V512_9BASI</name>
<accession>A0A0L0V512</accession>
<dbReference type="AlphaFoldDB" id="A0A0L0V512"/>
<comment type="caution">
    <text evidence="2">The sequence shown here is derived from an EMBL/GenBank/DDBJ whole genome shotgun (WGS) entry which is preliminary data.</text>
</comment>
<feature type="compositionally biased region" description="Low complexity" evidence="1">
    <location>
        <begin position="1"/>
        <end position="15"/>
    </location>
</feature>
<evidence type="ECO:0000256" key="1">
    <source>
        <dbReference type="SAM" id="MobiDB-lite"/>
    </source>
</evidence>
<dbReference type="EMBL" id="AJIL01000118">
    <property type="protein sequence ID" value="KNE94395.1"/>
    <property type="molecule type" value="Genomic_DNA"/>
</dbReference>
<gene>
    <name evidence="2" type="ORF">PSTG_12295</name>
</gene>
<evidence type="ECO:0000313" key="3">
    <source>
        <dbReference type="Proteomes" id="UP000054564"/>
    </source>
</evidence>
<dbReference type="Proteomes" id="UP000054564">
    <property type="component" value="Unassembled WGS sequence"/>
</dbReference>
<sequence>MSTTRMSSRSSSQSSGDDNGSVKGSVSISERSLWPSPVTVPKYFQIRMSFSDDGVYLASPLKFKLSPWNHSNVEKFPHPSCYLIMIGGAFPPNHFNVEASLPSADAMESTRVDGNHSKNRNFLGLTANLTGISNFERRVTNLVRHLESRNEAEILKAGVEVEDFPKPTAPSSSQSESSIATTDTVIISTGLSMAGSSRIRELKVKRNRHT</sequence>
<reference evidence="3" key="1">
    <citation type="submission" date="2014-03" db="EMBL/GenBank/DDBJ databases">
        <title>The Genome Sequence of Puccinia striiformis f. sp. tritici PST-78.</title>
        <authorList>
            <consortium name="The Broad Institute Genome Sequencing Platform"/>
            <person name="Cuomo C."/>
            <person name="Hulbert S."/>
            <person name="Chen X."/>
            <person name="Walker B."/>
            <person name="Young S.K."/>
            <person name="Zeng Q."/>
            <person name="Gargeya S."/>
            <person name="Fitzgerald M."/>
            <person name="Haas B."/>
            <person name="Abouelleil A."/>
            <person name="Alvarado L."/>
            <person name="Arachchi H.M."/>
            <person name="Berlin A.M."/>
            <person name="Chapman S.B."/>
            <person name="Goldberg J."/>
            <person name="Griggs A."/>
            <person name="Gujja S."/>
            <person name="Hansen M."/>
            <person name="Howarth C."/>
            <person name="Imamovic A."/>
            <person name="Larimer J."/>
            <person name="McCowan C."/>
            <person name="Montmayeur A."/>
            <person name="Murphy C."/>
            <person name="Neiman D."/>
            <person name="Pearson M."/>
            <person name="Priest M."/>
            <person name="Roberts A."/>
            <person name="Saif S."/>
            <person name="Shea T."/>
            <person name="Sisk P."/>
            <person name="Sykes S."/>
            <person name="Wortman J."/>
            <person name="Nusbaum C."/>
            <person name="Birren B."/>
        </authorList>
    </citation>
    <scope>NUCLEOTIDE SEQUENCE [LARGE SCALE GENOMIC DNA]</scope>
    <source>
        <strain evidence="3">race PST-78</strain>
    </source>
</reference>
<protein>
    <submittedName>
        <fullName evidence="2">Uncharacterized protein</fullName>
    </submittedName>
</protein>
<keyword evidence="3" id="KW-1185">Reference proteome</keyword>
<organism evidence="2 3">
    <name type="scientific">Puccinia striiformis f. sp. tritici PST-78</name>
    <dbReference type="NCBI Taxonomy" id="1165861"/>
    <lineage>
        <taxon>Eukaryota</taxon>
        <taxon>Fungi</taxon>
        <taxon>Dikarya</taxon>
        <taxon>Basidiomycota</taxon>
        <taxon>Pucciniomycotina</taxon>
        <taxon>Pucciniomycetes</taxon>
        <taxon>Pucciniales</taxon>
        <taxon>Pucciniaceae</taxon>
        <taxon>Puccinia</taxon>
    </lineage>
</organism>
<feature type="compositionally biased region" description="Polar residues" evidence="1">
    <location>
        <begin position="16"/>
        <end position="26"/>
    </location>
</feature>
<feature type="region of interest" description="Disordered" evidence="1">
    <location>
        <begin position="1"/>
        <end position="26"/>
    </location>
</feature>